<protein>
    <submittedName>
        <fullName evidence="4">Serine phosphatase RsbU (Regulator of sigma subunit)</fullName>
    </submittedName>
</protein>
<dbReference type="PANTHER" id="PTHR43156:SF2">
    <property type="entry name" value="STAGE II SPORULATION PROTEIN E"/>
    <property type="match status" value="1"/>
</dbReference>
<evidence type="ECO:0000256" key="2">
    <source>
        <dbReference type="SAM" id="Phobius"/>
    </source>
</evidence>
<dbReference type="InterPro" id="IPR036457">
    <property type="entry name" value="PPM-type-like_dom_sf"/>
</dbReference>
<sequence length="415" mass="44881">MIRILGMPGKVIGDSLDMRMSVTEVADNVLFTARRAPRARCRYPGNMRLPHHLTGRVEPRRPHRMLVVIPIALIVLIVVADVAAGPNIHLGPLLVAAPAITAAFGSPLLTALVGVLAVVAQVFIGVVHGGVTTTSHEAQIFALVVVTLFVVGLRLMYDRRERVLDQTRSVADAAQRVLLRPLPSRIGPLRLAAVYVAAEAEARIGGDLYAAVRAVGGTRIMIGDVRGKGLTAISDAGLLLGAYRAAAHRNPPLPRLVAHLHNTVYWDVEEPFDDTSAGEGFVTAAILEIPDDEEVVDLINCGHPPPLLMHEGTVEELAVLDPGLPLGVGRSLTEDDYTPERFPYATGDLLLLYTDGVVETRDAQGTFYPLAERMAAWRETDPQRLVERLHDDLLDHAGGALHDDVALVAVERCRR</sequence>
<dbReference type="RefSeq" id="WP_343069532.1">
    <property type="nucleotide sequence ID" value="NZ_JACHJH010000003.1"/>
</dbReference>
<keyword evidence="2" id="KW-0812">Transmembrane</keyword>
<gene>
    <name evidence="4" type="ORF">FHS39_002457</name>
</gene>
<name>A0A7W7LPN6_9ACTN</name>
<evidence type="ECO:0000259" key="3">
    <source>
        <dbReference type="SMART" id="SM00331"/>
    </source>
</evidence>
<dbReference type="Gene3D" id="3.60.40.10">
    <property type="entry name" value="PPM-type phosphatase domain"/>
    <property type="match status" value="1"/>
</dbReference>
<keyword evidence="2" id="KW-0472">Membrane</keyword>
<comment type="caution">
    <text evidence="4">The sequence shown here is derived from an EMBL/GenBank/DDBJ whole genome shotgun (WGS) entry which is preliminary data.</text>
</comment>
<feature type="domain" description="PPM-type phosphatase" evidence="3">
    <location>
        <begin position="189"/>
        <end position="412"/>
    </location>
</feature>
<dbReference type="GO" id="GO:0016791">
    <property type="term" value="F:phosphatase activity"/>
    <property type="evidence" value="ECO:0007669"/>
    <property type="project" value="TreeGrafter"/>
</dbReference>
<dbReference type="InterPro" id="IPR052016">
    <property type="entry name" value="Bact_Sigma-Reg"/>
</dbReference>
<feature type="transmembrane region" description="Helical" evidence="2">
    <location>
        <begin position="66"/>
        <end position="88"/>
    </location>
</feature>
<dbReference type="AlphaFoldDB" id="A0A7W7LPN6"/>
<accession>A0A7W7LPN6</accession>
<keyword evidence="5" id="KW-1185">Reference proteome</keyword>
<evidence type="ECO:0000313" key="5">
    <source>
        <dbReference type="Proteomes" id="UP000556084"/>
    </source>
</evidence>
<reference evidence="4 5" key="1">
    <citation type="submission" date="2020-08" db="EMBL/GenBank/DDBJ databases">
        <title>Genomic Encyclopedia of Type Strains, Phase III (KMG-III): the genomes of soil and plant-associated and newly described type strains.</title>
        <authorList>
            <person name="Whitman W."/>
        </authorList>
    </citation>
    <scope>NUCLEOTIDE SEQUENCE [LARGE SCALE GENOMIC DNA]</scope>
    <source>
        <strain evidence="4 5">CECT 3266</strain>
    </source>
</reference>
<dbReference type="PANTHER" id="PTHR43156">
    <property type="entry name" value="STAGE II SPORULATION PROTEIN E-RELATED"/>
    <property type="match status" value="1"/>
</dbReference>
<dbReference type="Proteomes" id="UP000556084">
    <property type="component" value="Unassembled WGS sequence"/>
</dbReference>
<dbReference type="SUPFAM" id="SSF81606">
    <property type="entry name" value="PP2C-like"/>
    <property type="match status" value="1"/>
</dbReference>
<dbReference type="SMART" id="SM00331">
    <property type="entry name" value="PP2C_SIG"/>
    <property type="match status" value="1"/>
</dbReference>
<evidence type="ECO:0000313" key="4">
    <source>
        <dbReference type="EMBL" id="MBB4893426.1"/>
    </source>
</evidence>
<keyword evidence="1" id="KW-0378">Hydrolase</keyword>
<keyword evidence="2" id="KW-1133">Transmembrane helix</keyword>
<dbReference type="EMBL" id="JACHJH010000003">
    <property type="protein sequence ID" value="MBB4893426.1"/>
    <property type="molecule type" value="Genomic_DNA"/>
</dbReference>
<dbReference type="FunFam" id="3.60.40.10:FF:000058">
    <property type="entry name" value="Stage II sporulation protein E"/>
    <property type="match status" value="1"/>
</dbReference>
<dbReference type="InterPro" id="IPR001932">
    <property type="entry name" value="PPM-type_phosphatase-like_dom"/>
</dbReference>
<evidence type="ECO:0000256" key="1">
    <source>
        <dbReference type="ARBA" id="ARBA00022801"/>
    </source>
</evidence>
<feature type="transmembrane region" description="Helical" evidence="2">
    <location>
        <begin position="140"/>
        <end position="157"/>
    </location>
</feature>
<organism evidence="4 5">
    <name type="scientific">Streptomyces olivoverticillatus</name>
    <dbReference type="NCBI Taxonomy" id="66427"/>
    <lineage>
        <taxon>Bacteria</taxon>
        <taxon>Bacillati</taxon>
        <taxon>Actinomycetota</taxon>
        <taxon>Actinomycetes</taxon>
        <taxon>Kitasatosporales</taxon>
        <taxon>Streptomycetaceae</taxon>
        <taxon>Streptomyces</taxon>
    </lineage>
</organism>
<feature type="transmembrane region" description="Helical" evidence="2">
    <location>
        <begin position="108"/>
        <end position="128"/>
    </location>
</feature>
<proteinExistence type="predicted"/>
<dbReference type="Pfam" id="PF07228">
    <property type="entry name" value="SpoIIE"/>
    <property type="match status" value="1"/>
</dbReference>